<protein>
    <submittedName>
        <fullName evidence="1">Uncharacterized protein</fullName>
    </submittedName>
</protein>
<accession>A0A1X6NT39</accession>
<dbReference type="EMBL" id="KV919110">
    <property type="protein sequence ID" value="OSX71758.1"/>
    <property type="molecule type" value="Genomic_DNA"/>
</dbReference>
<evidence type="ECO:0000313" key="1">
    <source>
        <dbReference type="EMBL" id="OSX71758.1"/>
    </source>
</evidence>
<keyword evidence="2" id="KW-1185">Reference proteome</keyword>
<dbReference type="Proteomes" id="UP000218209">
    <property type="component" value="Unassembled WGS sequence"/>
</dbReference>
<gene>
    <name evidence="1" type="ORF">BU14_0504s0011</name>
</gene>
<sequence>MSTAMARLLALGRLGDKTDRTHVAHISPSTSPAL</sequence>
<dbReference type="AlphaFoldDB" id="A0A1X6NT39"/>
<proteinExistence type="predicted"/>
<reference evidence="1 2" key="1">
    <citation type="submission" date="2017-03" db="EMBL/GenBank/DDBJ databases">
        <title>WGS assembly of Porphyra umbilicalis.</title>
        <authorList>
            <person name="Brawley S.H."/>
            <person name="Blouin N.A."/>
            <person name="Ficko-Blean E."/>
            <person name="Wheeler G.L."/>
            <person name="Lohr M."/>
            <person name="Goodson H.V."/>
            <person name="Jenkins J.W."/>
            <person name="Blaby-Haas C.E."/>
            <person name="Helliwell K.E."/>
            <person name="Chan C."/>
            <person name="Marriage T."/>
            <person name="Bhattacharya D."/>
            <person name="Klein A.S."/>
            <person name="Badis Y."/>
            <person name="Brodie J."/>
            <person name="Cao Y."/>
            <person name="Collen J."/>
            <person name="Dittami S.M."/>
            <person name="Gachon C.M."/>
            <person name="Green B.R."/>
            <person name="Karpowicz S."/>
            <person name="Kim J.W."/>
            <person name="Kudahl U."/>
            <person name="Lin S."/>
            <person name="Michel G."/>
            <person name="Mittag M."/>
            <person name="Olson B.J."/>
            <person name="Pangilinan J."/>
            <person name="Peng Y."/>
            <person name="Qiu H."/>
            <person name="Shu S."/>
            <person name="Singer J.T."/>
            <person name="Smith A.G."/>
            <person name="Sprecher B.N."/>
            <person name="Wagner V."/>
            <person name="Wang W."/>
            <person name="Wang Z.-Y."/>
            <person name="Yan J."/>
            <person name="Yarish C."/>
            <person name="Zoeuner-Riek S."/>
            <person name="Zhuang Y."/>
            <person name="Zou Y."/>
            <person name="Lindquist E.A."/>
            <person name="Grimwood J."/>
            <person name="Barry K."/>
            <person name="Rokhsar D.S."/>
            <person name="Schmutz J."/>
            <person name="Stiller J.W."/>
            <person name="Grossman A.R."/>
            <person name="Prochnik S.E."/>
        </authorList>
    </citation>
    <scope>NUCLEOTIDE SEQUENCE [LARGE SCALE GENOMIC DNA]</scope>
    <source>
        <strain evidence="1">4086291</strain>
    </source>
</reference>
<evidence type="ECO:0000313" key="2">
    <source>
        <dbReference type="Proteomes" id="UP000218209"/>
    </source>
</evidence>
<organism evidence="1 2">
    <name type="scientific">Porphyra umbilicalis</name>
    <name type="common">Purple laver</name>
    <name type="synonym">Red alga</name>
    <dbReference type="NCBI Taxonomy" id="2786"/>
    <lineage>
        <taxon>Eukaryota</taxon>
        <taxon>Rhodophyta</taxon>
        <taxon>Bangiophyceae</taxon>
        <taxon>Bangiales</taxon>
        <taxon>Bangiaceae</taxon>
        <taxon>Porphyra</taxon>
    </lineage>
</organism>
<name>A0A1X6NT39_PORUM</name>